<proteinExistence type="predicted"/>
<comment type="caution">
    <text evidence="1">The sequence shown here is derived from an EMBL/GenBank/DDBJ whole genome shotgun (WGS) entry which is preliminary data.</text>
</comment>
<evidence type="ECO:0000313" key="2">
    <source>
        <dbReference type="Proteomes" id="UP001145114"/>
    </source>
</evidence>
<accession>A0ACC1HXK4</accession>
<keyword evidence="2" id="KW-1185">Reference proteome</keyword>
<gene>
    <name evidence="1" type="ORF">EV182_000781</name>
</gene>
<dbReference type="Proteomes" id="UP001145114">
    <property type="component" value="Unassembled WGS sequence"/>
</dbReference>
<organism evidence="1 2">
    <name type="scientific">Spiromyces aspiralis</name>
    <dbReference type="NCBI Taxonomy" id="68401"/>
    <lineage>
        <taxon>Eukaryota</taxon>
        <taxon>Fungi</taxon>
        <taxon>Fungi incertae sedis</taxon>
        <taxon>Zoopagomycota</taxon>
        <taxon>Kickxellomycotina</taxon>
        <taxon>Kickxellomycetes</taxon>
        <taxon>Kickxellales</taxon>
        <taxon>Kickxellaceae</taxon>
        <taxon>Spiromyces</taxon>
    </lineage>
</organism>
<protein>
    <submittedName>
        <fullName evidence="1">Uncharacterized protein</fullName>
    </submittedName>
</protein>
<sequence>MRFLATTGSTADPDSLLKGTTLILPTVSIGNVPQAALDLVIATLRLSRIGSVECDLVEPISGPLGLEHLPGKRCLPLEAYQTDDGRFTVIQQRSPILKHLSSEFTDELVDFIKNAKFSRIILVASADADYRNDQQIEGPPVHIFSAHAETLAELTEKLVALKISTVKVVPRIEPTSDGIGGKEGLSEELYHGSGIMPMMYLRCKDEGLPFVVLASFSFDCVDLQNSAKVAEALLELVDIERPGQG</sequence>
<evidence type="ECO:0000313" key="1">
    <source>
        <dbReference type="EMBL" id="KAJ1680051.1"/>
    </source>
</evidence>
<dbReference type="EMBL" id="JAMZIH010000063">
    <property type="protein sequence ID" value="KAJ1680051.1"/>
    <property type="molecule type" value="Genomic_DNA"/>
</dbReference>
<reference evidence="1" key="1">
    <citation type="submission" date="2022-06" db="EMBL/GenBank/DDBJ databases">
        <title>Phylogenomic reconstructions and comparative analyses of Kickxellomycotina fungi.</title>
        <authorList>
            <person name="Reynolds N.K."/>
            <person name="Stajich J.E."/>
            <person name="Barry K."/>
            <person name="Grigoriev I.V."/>
            <person name="Crous P."/>
            <person name="Smith M.E."/>
        </authorList>
    </citation>
    <scope>NUCLEOTIDE SEQUENCE</scope>
    <source>
        <strain evidence="1">RSA 2271</strain>
    </source>
</reference>
<name>A0ACC1HXK4_9FUNG</name>